<keyword evidence="1" id="KW-0812">Transmembrane</keyword>
<evidence type="ECO:0000313" key="3">
    <source>
        <dbReference type="WBParaSite" id="Hba_02459"/>
    </source>
</evidence>
<organism evidence="2 3">
    <name type="scientific">Heterorhabditis bacteriophora</name>
    <name type="common">Entomopathogenic nematode worm</name>
    <dbReference type="NCBI Taxonomy" id="37862"/>
    <lineage>
        <taxon>Eukaryota</taxon>
        <taxon>Metazoa</taxon>
        <taxon>Ecdysozoa</taxon>
        <taxon>Nematoda</taxon>
        <taxon>Chromadorea</taxon>
        <taxon>Rhabditida</taxon>
        <taxon>Rhabditina</taxon>
        <taxon>Rhabditomorpha</taxon>
        <taxon>Strongyloidea</taxon>
        <taxon>Heterorhabditidae</taxon>
        <taxon>Heterorhabditis</taxon>
    </lineage>
</organism>
<keyword evidence="2" id="KW-1185">Reference proteome</keyword>
<keyword evidence="1" id="KW-1133">Transmembrane helix</keyword>
<feature type="transmembrane region" description="Helical" evidence="1">
    <location>
        <begin position="20"/>
        <end position="39"/>
    </location>
</feature>
<proteinExistence type="predicted"/>
<dbReference type="AlphaFoldDB" id="A0A1I7WCP1"/>
<dbReference type="WBParaSite" id="Hba_02459">
    <property type="protein sequence ID" value="Hba_02459"/>
    <property type="gene ID" value="Hba_02459"/>
</dbReference>
<sequence>MALTREANNSPHDSFIKGHFYSFLVVSIIIFLGLSIFNIRNPVDSGFLPLELYPKHLCNTIIKDKDLVAQKAVRLSNLKTTLFKMLGFVMILNR</sequence>
<accession>A0A1I7WCP1</accession>
<keyword evidence="1" id="KW-0472">Membrane</keyword>
<dbReference type="Proteomes" id="UP000095283">
    <property type="component" value="Unplaced"/>
</dbReference>
<name>A0A1I7WCP1_HETBA</name>
<reference evidence="3" key="1">
    <citation type="submission" date="2016-11" db="UniProtKB">
        <authorList>
            <consortium name="WormBaseParasite"/>
        </authorList>
    </citation>
    <scope>IDENTIFICATION</scope>
</reference>
<protein>
    <submittedName>
        <fullName evidence="3">Transmembrane protein</fullName>
    </submittedName>
</protein>
<evidence type="ECO:0000313" key="2">
    <source>
        <dbReference type="Proteomes" id="UP000095283"/>
    </source>
</evidence>
<evidence type="ECO:0000256" key="1">
    <source>
        <dbReference type="SAM" id="Phobius"/>
    </source>
</evidence>